<dbReference type="PROSITE" id="PS50111">
    <property type="entry name" value="CHEMOTAXIS_TRANSDUC_2"/>
    <property type="match status" value="1"/>
</dbReference>
<dbReference type="KEGG" id="acht:bsdcttw_14090"/>
<evidence type="ECO:0000256" key="10">
    <source>
        <dbReference type="SAM" id="Phobius"/>
    </source>
</evidence>
<dbReference type="Gene3D" id="3.30.450.20">
    <property type="entry name" value="PAS domain"/>
    <property type="match status" value="1"/>
</dbReference>
<dbReference type="GO" id="GO:0005886">
    <property type="term" value="C:plasma membrane"/>
    <property type="evidence" value="ECO:0007669"/>
    <property type="project" value="UniProtKB-SubCell"/>
</dbReference>
<evidence type="ECO:0000256" key="9">
    <source>
        <dbReference type="PROSITE-ProRule" id="PRU00284"/>
    </source>
</evidence>
<evidence type="ECO:0000256" key="3">
    <source>
        <dbReference type="ARBA" id="ARBA00022500"/>
    </source>
</evidence>
<dbReference type="SMART" id="SM00304">
    <property type="entry name" value="HAMP"/>
    <property type="match status" value="1"/>
</dbReference>
<evidence type="ECO:0000259" key="11">
    <source>
        <dbReference type="PROSITE" id="PS50111"/>
    </source>
</evidence>
<dbReference type="Gene3D" id="6.10.340.10">
    <property type="match status" value="1"/>
</dbReference>
<dbReference type="PANTHER" id="PTHR32089:SF112">
    <property type="entry name" value="LYSOZYME-LIKE PROTEIN-RELATED"/>
    <property type="match status" value="1"/>
</dbReference>
<evidence type="ECO:0000256" key="4">
    <source>
        <dbReference type="ARBA" id="ARBA00022692"/>
    </source>
</evidence>
<sequence>MKSIRTKLYLFTAVLLFLAITGVSVLSVISARSALEKTAEKTMEAMVEQGAEVVESKINWQISVLETLAQSEFLMDDTSSMEEKLTHFSDAIEKNGYLKVGLADLEGNTIFSNGTNTNVADREYFQKASKGESNASDPLISKTEGIIVEIYAVPIMKEGKVTGVLTAVKDGSEISNIVNAITFGKSGKAFMLNKDGVKIAHYTQELVDKQDNDLENVKQNPELASLVKLEKRMIAGESGYGKYYYNGVNKFMVFTSVGSTGWSLAVTVKDSELLSELTSLITVCIVMAVVFLIISSILIYFISGSITRGIKVAVNYMQPMAQGDFTVEISEKHLRIKDEVGQMLNGISVMQKSLKEMLGLIINNSAQIDKDAESLSAVSLEMSASTNVMTNSIQEVARGTVSQTDALADIAQGISVFGSNIDRITSDIKTVDTNANDIYLSSKESNTNMQNLAKSLADLNTTFSDFKSGITNLNLNISKINEITNLINSISEQTNLLSLNAAIEAARAGESGKGFAVVAEEIRKLAEQSRTSAVSISDLISNIQTESKVMIDTAGFVSKEFTNQSEAIESTLISFQAIIDAVNEIIPKIDTVNQSANLIKSEKNDIMSKIEDISAISEETSASSEEIAASTEEIAKSTEDVAASAVNLGDLTKEMGQAVAKFKI</sequence>
<dbReference type="CDD" id="cd12912">
    <property type="entry name" value="PDC2_MCP_like"/>
    <property type="match status" value="1"/>
</dbReference>
<protein>
    <submittedName>
        <fullName evidence="13">Methyl-accepting chemotaxis protein</fullName>
    </submittedName>
</protein>
<keyword evidence="14" id="KW-1185">Reference proteome</keyword>
<keyword evidence="4 10" id="KW-0812">Transmembrane</keyword>
<dbReference type="CDD" id="cd12914">
    <property type="entry name" value="PDC1_DGC_like"/>
    <property type="match status" value="1"/>
</dbReference>
<keyword evidence="3" id="KW-0145">Chemotaxis</keyword>
<feature type="transmembrane region" description="Helical" evidence="10">
    <location>
        <begin position="280"/>
        <end position="302"/>
    </location>
</feature>
<evidence type="ECO:0000256" key="7">
    <source>
        <dbReference type="ARBA" id="ARBA00023224"/>
    </source>
</evidence>
<dbReference type="SUPFAM" id="SSF58104">
    <property type="entry name" value="Methyl-accepting chemotaxis protein (MCP) signaling domain"/>
    <property type="match status" value="1"/>
</dbReference>
<dbReference type="Proteomes" id="UP000515703">
    <property type="component" value="Chromosome"/>
</dbReference>
<feature type="domain" description="Methyl-accepting transducer" evidence="11">
    <location>
        <begin position="378"/>
        <end position="635"/>
    </location>
</feature>
<dbReference type="GO" id="GO:0007165">
    <property type="term" value="P:signal transduction"/>
    <property type="evidence" value="ECO:0007669"/>
    <property type="project" value="UniProtKB-KW"/>
</dbReference>
<dbReference type="PROSITE" id="PS50885">
    <property type="entry name" value="HAMP"/>
    <property type="match status" value="1"/>
</dbReference>
<dbReference type="InterPro" id="IPR029151">
    <property type="entry name" value="Sensor-like_sf"/>
</dbReference>
<name>A0A7I8DIP9_9FIRM</name>
<reference evidence="13 14" key="1">
    <citation type="submission" date="2020-08" db="EMBL/GenBank/DDBJ databases">
        <title>Draft genome sequencing of an Anaerocolumna strain isolated from anoxic soil subjected to BSD treatment.</title>
        <authorList>
            <person name="Uek A."/>
            <person name="Tonouchi A."/>
        </authorList>
    </citation>
    <scope>NUCLEOTIDE SEQUENCE [LARGE SCALE GENOMIC DNA]</scope>
    <source>
        <strain evidence="13 14">CTTW</strain>
    </source>
</reference>
<evidence type="ECO:0000256" key="6">
    <source>
        <dbReference type="ARBA" id="ARBA00023136"/>
    </source>
</evidence>
<dbReference type="GO" id="GO:0006935">
    <property type="term" value="P:chemotaxis"/>
    <property type="evidence" value="ECO:0007669"/>
    <property type="project" value="UniProtKB-KW"/>
</dbReference>
<evidence type="ECO:0000313" key="14">
    <source>
        <dbReference type="Proteomes" id="UP000515703"/>
    </source>
</evidence>
<gene>
    <name evidence="13" type="ORF">bsdcttw_14090</name>
</gene>
<keyword evidence="7 9" id="KW-0807">Transducer</keyword>
<evidence type="ECO:0000259" key="12">
    <source>
        <dbReference type="PROSITE" id="PS50885"/>
    </source>
</evidence>
<dbReference type="PANTHER" id="PTHR32089">
    <property type="entry name" value="METHYL-ACCEPTING CHEMOTAXIS PROTEIN MCPB"/>
    <property type="match status" value="1"/>
</dbReference>
<dbReference type="EMBL" id="AP023368">
    <property type="protein sequence ID" value="BCJ98368.1"/>
    <property type="molecule type" value="Genomic_DNA"/>
</dbReference>
<evidence type="ECO:0000256" key="1">
    <source>
        <dbReference type="ARBA" id="ARBA00004651"/>
    </source>
</evidence>
<dbReference type="Gene3D" id="1.10.287.950">
    <property type="entry name" value="Methyl-accepting chemotaxis protein"/>
    <property type="match status" value="1"/>
</dbReference>
<evidence type="ECO:0000313" key="13">
    <source>
        <dbReference type="EMBL" id="BCJ98368.1"/>
    </source>
</evidence>
<dbReference type="Pfam" id="PF00015">
    <property type="entry name" value="MCPsignal"/>
    <property type="match status" value="1"/>
</dbReference>
<keyword evidence="2" id="KW-1003">Cell membrane</keyword>
<dbReference type="RefSeq" id="WP_185258700.1">
    <property type="nucleotide sequence ID" value="NZ_AP023368.1"/>
</dbReference>
<accession>A0A7I8DIP9</accession>
<dbReference type="SUPFAM" id="SSF103190">
    <property type="entry name" value="Sensory domain-like"/>
    <property type="match status" value="1"/>
</dbReference>
<comment type="similarity">
    <text evidence="8">Belongs to the methyl-accepting chemotaxis (MCP) protein family.</text>
</comment>
<evidence type="ECO:0000256" key="8">
    <source>
        <dbReference type="ARBA" id="ARBA00029447"/>
    </source>
</evidence>
<organism evidence="13 14">
    <name type="scientific">Anaerocolumna chitinilytica</name>
    <dbReference type="NCBI Taxonomy" id="1727145"/>
    <lineage>
        <taxon>Bacteria</taxon>
        <taxon>Bacillati</taxon>
        <taxon>Bacillota</taxon>
        <taxon>Clostridia</taxon>
        <taxon>Lachnospirales</taxon>
        <taxon>Lachnospiraceae</taxon>
        <taxon>Anaerocolumna</taxon>
    </lineage>
</organism>
<dbReference type="InterPro" id="IPR004089">
    <property type="entry name" value="MCPsignal_dom"/>
</dbReference>
<evidence type="ECO:0000256" key="5">
    <source>
        <dbReference type="ARBA" id="ARBA00022989"/>
    </source>
</evidence>
<proteinExistence type="inferred from homology"/>
<dbReference type="InterPro" id="IPR033479">
    <property type="entry name" value="dCache_1"/>
</dbReference>
<reference evidence="13 14" key="2">
    <citation type="submission" date="2020-08" db="EMBL/GenBank/DDBJ databases">
        <authorList>
            <person name="Ueki A."/>
            <person name="Tonouchi A."/>
        </authorList>
    </citation>
    <scope>NUCLEOTIDE SEQUENCE [LARGE SCALE GENOMIC DNA]</scope>
    <source>
        <strain evidence="13 14">CTTW</strain>
    </source>
</reference>
<comment type="subcellular location">
    <subcellularLocation>
        <location evidence="1">Cell membrane</location>
        <topology evidence="1">Multi-pass membrane protein</topology>
    </subcellularLocation>
</comment>
<dbReference type="SMART" id="SM00283">
    <property type="entry name" value="MA"/>
    <property type="match status" value="1"/>
</dbReference>
<evidence type="ECO:0000256" key="2">
    <source>
        <dbReference type="ARBA" id="ARBA00022475"/>
    </source>
</evidence>
<dbReference type="AlphaFoldDB" id="A0A7I8DIP9"/>
<dbReference type="InterPro" id="IPR003660">
    <property type="entry name" value="HAMP_dom"/>
</dbReference>
<dbReference type="Pfam" id="PF02743">
    <property type="entry name" value="dCache_1"/>
    <property type="match status" value="1"/>
</dbReference>
<feature type="domain" description="HAMP" evidence="12">
    <location>
        <begin position="304"/>
        <end position="359"/>
    </location>
</feature>
<keyword evidence="5 10" id="KW-1133">Transmembrane helix</keyword>
<keyword evidence="6 10" id="KW-0472">Membrane</keyword>